<gene>
    <name evidence="3" type="ORF">SASPL_116858</name>
</gene>
<feature type="domain" description="TFIIS central" evidence="2">
    <location>
        <begin position="344"/>
        <end position="455"/>
    </location>
</feature>
<keyword evidence="4" id="KW-1185">Reference proteome</keyword>
<dbReference type="Proteomes" id="UP000298416">
    <property type="component" value="Unassembled WGS sequence"/>
</dbReference>
<proteinExistence type="predicted"/>
<dbReference type="CDD" id="cd21538">
    <property type="entry name" value="SPOC_TFIIS"/>
    <property type="match status" value="1"/>
</dbReference>
<dbReference type="PANTHER" id="PTHR11477">
    <property type="entry name" value="TRANSCRIPTION FACTOR S-II ZINC FINGER DOMAIN-CONTAINING PROTEIN"/>
    <property type="match status" value="1"/>
</dbReference>
<feature type="compositionally biased region" description="Polar residues" evidence="1">
    <location>
        <begin position="595"/>
        <end position="605"/>
    </location>
</feature>
<organism evidence="3">
    <name type="scientific">Salvia splendens</name>
    <name type="common">Scarlet sage</name>
    <dbReference type="NCBI Taxonomy" id="180675"/>
    <lineage>
        <taxon>Eukaryota</taxon>
        <taxon>Viridiplantae</taxon>
        <taxon>Streptophyta</taxon>
        <taxon>Embryophyta</taxon>
        <taxon>Tracheophyta</taxon>
        <taxon>Spermatophyta</taxon>
        <taxon>Magnoliopsida</taxon>
        <taxon>eudicotyledons</taxon>
        <taxon>Gunneridae</taxon>
        <taxon>Pentapetalae</taxon>
        <taxon>asterids</taxon>
        <taxon>lamiids</taxon>
        <taxon>Lamiales</taxon>
        <taxon>Lamiaceae</taxon>
        <taxon>Nepetoideae</taxon>
        <taxon>Mentheae</taxon>
        <taxon>Salviinae</taxon>
        <taxon>Salvia</taxon>
        <taxon>Salvia subgen. Calosphace</taxon>
        <taxon>core Calosphace</taxon>
    </lineage>
</organism>
<feature type="compositionally biased region" description="Polar residues" evidence="1">
    <location>
        <begin position="817"/>
        <end position="826"/>
    </location>
</feature>
<feature type="compositionally biased region" description="Polar residues" evidence="1">
    <location>
        <begin position="150"/>
        <end position="160"/>
    </location>
</feature>
<evidence type="ECO:0000256" key="1">
    <source>
        <dbReference type="SAM" id="MobiDB-lite"/>
    </source>
</evidence>
<reference evidence="3" key="2">
    <citation type="submission" date="2020-08" db="EMBL/GenBank/DDBJ databases">
        <title>Plant Genome Project.</title>
        <authorList>
            <person name="Zhang R.-G."/>
        </authorList>
    </citation>
    <scope>NUCLEOTIDE SEQUENCE</scope>
    <source>
        <strain evidence="3">Huo1</strain>
        <tissue evidence="3">Leaf</tissue>
    </source>
</reference>
<name>A0A8X8XWH1_SALSN</name>
<feature type="region of interest" description="Disordered" evidence="1">
    <location>
        <begin position="123"/>
        <end position="204"/>
    </location>
</feature>
<dbReference type="PROSITE" id="PS51321">
    <property type="entry name" value="TFIIS_CENTRAL"/>
    <property type="match status" value="1"/>
</dbReference>
<protein>
    <recommendedName>
        <fullName evidence="2">TFIIS central domain-containing protein</fullName>
    </recommendedName>
</protein>
<feature type="region of interest" description="Disordered" evidence="1">
    <location>
        <begin position="595"/>
        <end position="632"/>
    </location>
</feature>
<sequence>MEHVPHSMDFPVPVVQMGVVPNMSNYHDPKHFNVTMGQMSFLEPISYDSEFDAVMLASNDAVQWQSTYGSVESSSITMSNQPRLDDAPILGSITRPVERNAEMGHALNSYVSLQMQLPSKGTVNLRADDRPLGSVQSSESRRKTGPVQHSLGSPDSQAHSALSKRKVHPESIGKSGSQRGRPPKKQITKIDSATKSQPVLSDAVRSKMRESLAAALVLESQNPDNASTGKKDKTEHSATHQMLEGFQSRAVNEGVDPSQGSALDTTSDSLELSCENSMKRSKFSGAQSFHEFQFNSSLPDGNIQFSDNIFIKDDLLQGNGLSWEIHADAQMEEGKVDQNEDKPKSAKEEADFYDNGNEVAILTPENLAIKIEAELFKLFDGINKKYKEKGRSLLFNLKDQKNPELKERVMSGKISPERLCSMTAEELASKELSEWRIAKAEELAQMVVLPDTEVNMRRLVKKTHKGEYQVEYEHDDDDGIADEVSRGSSVNIQSLLKKETGNYSPSPSCTDEDNVAGQEKNAECQEFSGSLVIPTDGNDLMQGMMVDDIKDAASLPPVISLDEFMESLNSVPPFDNFSEDAAQKISVAHEVSQKVVSNTQTSGRASISPRDAQASSRRASISPGDAPSRRADVSKKYQSLLNQVPSSALEVASIWEGILQLNVSSFVTVRGLFQSGEKTSAKEWSPSLEIKGRVRLDAFEKFLQELPKSRTRALMIIQFVLKDKSSESQQSTISEAINSYASDERLGFAEPAAGVELYLCPPTPRIAELLKKHLPKEGRESDNSVGNELMGVVVWRRAHLSVSPNASSYHKHPSKKQPFSSSNRLQHSSNVNVNIPAHRALAHVSKNTLHLKSEPEDDDDIPPGFGPTRDEDDLPEFNFSGDFNSSAARLSSREMHSYDDKMTTTPVDRVRELIKKYGQSSDSAVTMNRAESRGLSVKSWEDDDDIPEWWPEGPTCLPTHPMGSDLVYQQPLGGLVQPARWPRPRQHMHDARWKQQ</sequence>
<feature type="compositionally biased region" description="Basic and acidic residues" evidence="1">
    <location>
        <begin position="987"/>
        <end position="996"/>
    </location>
</feature>
<evidence type="ECO:0000313" key="4">
    <source>
        <dbReference type="Proteomes" id="UP000298416"/>
    </source>
</evidence>
<dbReference type="EMBL" id="PNBA02000006">
    <property type="protein sequence ID" value="KAG6420334.1"/>
    <property type="molecule type" value="Genomic_DNA"/>
</dbReference>
<feature type="region of interest" description="Disordered" evidence="1">
    <location>
        <begin position="849"/>
        <end position="885"/>
    </location>
</feature>
<comment type="caution">
    <text evidence="3">The sequence shown here is derived from an EMBL/GenBank/DDBJ whole genome shotgun (WGS) entry which is preliminary data.</text>
</comment>
<dbReference type="InterPro" id="IPR012921">
    <property type="entry name" value="SPOC_C"/>
</dbReference>
<dbReference type="OrthoDB" id="1884872at2759"/>
<dbReference type="Pfam" id="PF07500">
    <property type="entry name" value="TFIIS_M"/>
    <property type="match status" value="1"/>
</dbReference>
<feature type="region of interest" description="Disordered" evidence="1">
    <location>
        <begin position="804"/>
        <end position="826"/>
    </location>
</feature>
<feature type="region of interest" description="Disordered" evidence="1">
    <location>
        <begin position="977"/>
        <end position="996"/>
    </location>
</feature>
<dbReference type="Pfam" id="PF07744">
    <property type="entry name" value="SPOC"/>
    <property type="match status" value="1"/>
</dbReference>
<dbReference type="SMART" id="SM00510">
    <property type="entry name" value="TFS2M"/>
    <property type="match status" value="1"/>
</dbReference>
<dbReference type="GO" id="GO:0005634">
    <property type="term" value="C:nucleus"/>
    <property type="evidence" value="ECO:0007669"/>
    <property type="project" value="TreeGrafter"/>
</dbReference>
<accession>A0A8X8XWH1</accession>
<reference evidence="3" key="1">
    <citation type="submission" date="2018-01" db="EMBL/GenBank/DDBJ databases">
        <authorList>
            <person name="Mao J.F."/>
        </authorList>
    </citation>
    <scope>NUCLEOTIDE SEQUENCE</scope>
    <source>
        <strain evidence="3">Huo1</strain>
        <tissue evidence="3">Leaf</tissue>
    </source>
</reference>
<dbReference type="GO" id="GO:0006351">
    <property type="term" value="P:DNA-templated transcription"/>
    <property type="evidence" value="ECO:0007669"/>
    <property type="project" value="InterPro"/>
</dbReference>
<dbReference type="PANTHER" id="PTHR11477:SF20">
    <property type="entry name" value="SPOC DOMAIN _ TRANSCRIPTION ELONGATION FACTOR S-II PROTEIN"/>
    <property type="match status" value="1"/>
</dbReference>
<evidence type="ECO:0000313" key="3">
    <source>
        <dbReference type="EMBL" id="KAG6420334.1"/>
    </source>
</evidence>
<feature type="compositionally biased region" description="Polar residues" evidence="1">
    <location>
        <begin position="189"/>
        <end position="199"/>
    </location>
</feature>
<dbReference type="InterPro" id="IPR003618">
    <property type="entry name" value="TFIIS_cen_dom"/>
</dbReference>
<dbReference type="AlphaFoldDB" id="A0A8X8XWH1"/>
<evidence type="ECO:0000259" key="2">
    <source>
        <dbReference type="PROSITE" id="PS51321"/>
    </source>
</evidence>